<feature type="domain" description="DUF4485" evidence="3">
    <location>
        <begin position="12"/>
        <end position="89"/>
    </location>
</feature>
<dbReference type="Proteomes" id="UP001372834">
    <property type="component" value="Unassembled WGS sequence"/>
</dbReference>
<feature type="compositionally biased region" description="Low complexity" evidence="2">
    <location>
        <begin position="112"/>
        <end position="121"/>
    </location>
</feature>
<evidence type="ECO:0000256" key="1">
    <source>
        <dbReference type="SAM" id="Coils"/>
    </source>
</evidence>
<accession>A0AAN8SAQ8</accession>
<dbReference type="InterPro" id="IPR027831">
    <property type="entry name" value="DUF4485"/>
</dbReference>
<dbReference type="AlphaFoldDB" id="A0AAN8SAQ8"/>
<name>A0AAN8SAQ8_POLSC</name>
<protein>
    <recommendedName>
        <fullName evidence="3">DUF4485 domain-containing protein</fullName>
    </recommendedName>
</protein>
<organism evidence="4 5">
    <name type="scientific">Polyplax serrata</name>
    <name type="common">Common mouse louse</name>
    <dbReference type="NCBI Taxonomy" id="468196"/>
    <lineage>
        <taxon>Eukaryota</taxon>
        <taxon>Metazoa</taxon>
        <taxon>Ecdysozoa</taxon>
        <taxon>Arthropoda</taxon>
        <taxon>Hexapoda</taxon>
        <taxon>Insecta</taxon>
        <taxon>Pterygota</taxon>
        <taxon>Neoptera</taxon>
        <taxon>Paraneoptera</taxon>
        <taxon>Psocodea</taxon>
        <taxon>Troctomorpha</taxon>
        <taxon>Phthiraptera</taxon>
        <taxon>Anoplura</taxon>
        <taxon>Polyplacidae</taxon>
        <taxon>Polyplax</taxon>
    </lineage>
</organism>
<reference evidence="4 5" key="1">
    <citation type="submission" date="2023-10" db="EMBL/GenBank/DDBJ databases">
        <title>Genomes of two closely related lineages of the louse Polyplax serrata with different host specificities.</title>
        <authorList>
            <person name="Martinu J."/>
            <person name="Tarabai H."/>
            <person name="Stefka J."/>
            <person name="Hypsa V."/>
        </authorList>
    </citation>
    <scope>NUCLEOTIDE SEQUENCE [LARGE SCALE GENOMIC DNA]</scope>
    <source>
        <strain evidence="4">HR10_N</strain>
    </source>
</reference>
<evidence type="ECO:0000259" key="3">
    <source>
        <dbReference type="Pfam" id="PF14846"/>
    </source>
</evidence>
<keyword evidence="1" id="KW-0175">Coiled coil</keyword>
<feature type="compositionally biased region" description="Polar residues" evidence="2">
    <location>
        <begin position="122"/>
        <end position="133"/>
    </location>
</feature>
<proteinExistence type="predicted"/>
<comment type="caution">
    <text evidence="4">The sequence shown here is derived from an EMBL/GenBank/DDBJ whole genome shotgun (WGS) entry which is preliminary data.</text>
</comment>
<evidence type="ECO:0000256" key="2">
    <source>
        <dbReference type="SAM" id="MobiDB-lite"/>
    </source>
</evidence>
<feature type="region of interest" description="Disordered" evidence="2">
    <location>
        <begin position="105"/>
        <end position="134"/>
    </location>
</feature>
<gene>
    <name evidence="4" type="ORF">RUM43_004239</name>
</gene>
<evidence type="ECO:0000313" key="5">
    <source>
        <dbReference type="Proteomes" id="UP001372834"/>
    </source>
</evidence>
<dbReference type="EMBL" id="JAWJWE010000002">
    <property type="protein sequence ID" value="KAK6642737.1"/>
    <property type="molecule type" value="Genomic_DNA"/>
</dbReference>
<sequence>MICDTDDDDFKLTKEYKHLLSNIRPLIEQLDNSKDAQLCLLWLSKLEQCGNWEWKYRNKILHELSTQVRDRYLKQPFSLPPPSGPLENIIIGHYKVPEWSNNELSDCTTELSSNSPPSESSVRTASKRQSSPSPLRERCLYSNFRMREPALTGRNDPDHSECFAIQKKYHERVQSDQVVIEKYEDIIKSLVAQQSKSDMSPGRLKKLQSVYENKMTNLVHLLKSATNENEMLKRKLESVNHDLVEMETVMNENENLRDQVAKLTTAKNLLDIKLKECEEEKLVTCNKLMTKLNDSDEKLKKSEEHQKLIEKEFEEKYKICETQHLIEKNEMEKTYVNNLCAMERELEQKESEIEGLKEIMSNQCSHFEQEVSKLKHEFVENSTMDKDKKKIKVLKNKARKLEKMREHMAVLFHSQLQQVIAKKDFYIATLEMQLKMLTTECDSTNINSSCHDSLIQKVSSLETQYRKLLEDSERQSLMRRQIDLQKIHNLEKQLLLCGGVVEGEESTSYCLKTKFPISVTPTDEEPKVDMI</sequence>
<dbReference type="Pfam" id="PF14846">
    <property type="entry name" value="DUF4485"/>
    <property type="match status" value="1"/>
</dbReference>
<evidence type="ECO:0000313" key="4">
    <source>
        <dbReference type="EMBL" id="KAK6642737.1"/>
    </source>
</evidence>
<feature type="coiled-coil region" evidence="1">
    <location>
        <begin position="215"/>
        <end position="305"/>
    </location>
</feature>
<feature type="coiled-coil region" evidence="1">
    <location>
        <begin position="357"/>
        <end position="404"/>
    </location>
</feature>